<feature type="domain" description="AB hydrolase-1" evidence="2">
    <location>
        <begin position="48"/>
        <end position="177"/>
    </location>
</feature>
<dbReference type="GO" id="GO:0016787">
    <property type="term" value="F:hydrolase activity"/>
    <property type="evidence" value="ECO:0007669"/>
    <property type="project" value="UniProtKB-KW"/>
</dbReference>
<dbReference type="PANTHER" id="PTHR43329">
    <property type="entry name" value="EPOXIDE HYDROLASE"/>
    <property type="match status" value="1"/>
</dbReference>
<proteinExistence type="predicted"/>
<evidence type="ECO:0000313" key="4">
    <source>
        <dbReference type="Proteomes" id="UP000324133"/>
    </source>
</evidence>
<evidence type="ECO:0000256" key="1">
    <source>
        <dbReference type="ARBA" id="ARBA00022801"/>
    </source>
</evidence>
<name>A0A5B6TA24_9BACT</name>
<keyword evidence="1 3" id="KW-0378">Hydrolase</keyword>
<dbReference type="Proteomes" id="UP000324133">
    <property type="component" value="Unassembled WGS sequence"/>
</dbReference>
<dbReference type="Pfam" id="PF00561">
    <property type="entry name" value="Abhydrolase_1"/>
    <property type="match status" value="1"/>
</dbReference>
<dbReference type="InterPro" id="IPR029058">
    <property type="entry name" value="AB_hydrolase_fold"/>
</dbReference>
<dbReference type="AlphaFoldDB" id="A0A5B6TA24"/>
<evidence type="ECO:0000313" key="3">
    <source>
        <dbReference type="EMBL" id="KAA3435953.1"/>
    </source>
</evidence>
<organism evidence="3 4">
    <name type="scientific">Rufibacter hautae</name>
    <dbReference type="NCBI Taxonomy" id="2595005"/>
    <lineage>
        <taxon>Bacteria</taxon>
        <taxon>Pseudomonadati</taxon>
        <taxon>Bacteroidota</taxon>
        <taxon>Cytophagia</taxon>
        <taxon>Cytophagales</taxon>
        <taxon>Hymenobacteraceae</taxon>
        <taxon>Rufibacter</taxon>
    </lineage>
</organism>
<dbReference type="SUPFAM" id="SSF53474">
    <property type="entry name" value="alpha/beta-Hydrolases"/>
    <property type="match status" value="1"/>
</dbReference>
<evidence type="ECO:0000259" key="2">
    <source>
        <dbReference type="Pfam" id="PF00561"/>
    </source>
</evidence>
<protein>
    <submittedName>
        <fullName evidence="3">Alpha/beta hydrolase</fullName>
    </submittedName>
</protein>
<accession>A0A5B6TA24</accession>
<dbReference type="Gene3D" id="3.40.50.1820">
    <property type="entry name" value="alpha/beta hydrolase"/>
    <property type="match status" value="1"/>
</dbReference>
<keyword evidence="4" id="KW-1185">Reference proteome</keyword>
<dbReference type="InterPro" id="IPR000639">
    <property type="entry name" value="Epox_hydrolase-like"/>
</dbReference>
<dbReference type="EMBL" id="VKKY01000005">
    <property type="protein sequence ID" value="KAA3435953.1"/>
    <property type="molecule type" value="Genomic_DNA"/>
</dbReference>
<dbReference type="PRINTS" id="PR00412">
    <property type="entry name" value="EPOXHYDRLASE"/>
</dbReference>
<reference evidence="3 4" key="1">
    <citation type="submission" date="2019-07" db="EMBL/GenBank/DDBJ databases">
        <title>Rufibacter sp. nov., isolated from lake sediment.</title>
        <authorList>
            <person name="Qu J.-H."/>
        </authorList>
    </citation>
    <scope>NUCLEOTIDE SEQUENCE [LARGE SCALE GENOMIC DNA]</scope>
    <source>
        <strain evidence="3 4">NBS58-1</strain>
    </source>
</reference>
<gene>
    <name evidence="3" type="ORF">FOA19_23045</name>
</gene>
<dbReference type="InterPro" id="IPR000073">
    <property type="entry name" value="AB_hydrolase_1"/>
</dbReference>
<dbReference type="PRINTS" id="PR00111">
    <property type="entry name" value="ABHYDROLASE"/>
</dbReference>
<comment type="caution">
    <text evidence="3">The sequence shown here is derived from an EMBL/GenBank/DDBJ whole genome shotgun (WGS) entry which is preliminary data.</text>
</comment>
<sequence length="309" mass="34179">METTKNSLPDNSAFKDGELIKLLPGFSNGYAEVNGVTLHYVEGGQGEPLVLLPGWPQTWWSYHKVMPLLASRYRVIVVDIRGMGSSGKPADGYGKKGMAKDIFELVQHLGFGEVNIAGHDIGAHVAFSFAANYPESTSRLILLDTPHPDEGMYRLPMLPMAELSPQRQEGHAYPWWVAFNQVKGLPEQLLQDRMRHVLDYVFKHVSVDEGSISEFDRGVYAAAYDTPEGIRAGNAWYQAFPKDIQDSKAYGKLAMPVLGLGGSGYEILAMSLPHSATNLKLAKVEGSGHFLMEEKPRETAGEMIDFLHQ</sequence>
<dbReference type="OrthoDB" id="9773293at2"/>